<dbReference type="Proteomes" id="UP001164929">
    <property type="component" value="Chromosome 12"/>
</dbReference>
<keyword evidence="2" id="KW-1185">Reference proteome</keyword>
<gene>
    <name evidence="1" type="ORF">NC653_028873</name>
</gene>
<evidence type="ECO:0000313" key="2">
    <source>
        <dbReference type="Proteomes" id="UP001164929"/>
    </source>
</evidence>
<dbReference type="AlphaFoldDB" id="A0AAD6M0T2"/>
<organism evidence="1 2">
    <name type="scientific">Populus alba x Populus x berolinensis</name>
    <dbReference type="NCBI Taxonomy" id="444605"/>
    <lineage>
        <taxon>Eukaryota</taxon>
        <taxon>Viridiplantae</taxon>
        <taxon>Streptophyta</taxon>
        <taxon>Embryophyta</taxon>
        <taxon>Tracheophyta</taxon>
        <taxon>Spermatophyta</taxon>
        <taxon>Magnoliopsida</taxon>
        <taxon>eudicotyledons</taxon>
        <taxon>Gunneridae</taxon>
        <taxon>Pentapetalae</taxon>
        <taxon>rosids</taxon>
        <taxon>fabids</taxon>
        <taxon>Malpighiales</taxon>
        <taxon>Salicaceae</taxon>
        <taxon>Saliceae</taxon>
        <taxon>Populus</taxon>
    </lineage>
</organism>
<sequence>MSTKLESPEVHRLLLFPWQDIIIVGRLGFQLLYVCKGPRLQVTPSILAGIMSGLNAITETFTGNIAEAASPRQTSKLKCSFQMVWPWHWQGKLISSAEKFPTSNPRCYPLRTCLCSITLFGNPPSKFSV</sequence>
<accession>A0AAD6M0T2</accession>
<name>A0AAD6M0T2_9ROSI</name>
<dbReference type="EMBL" id="JAQIZT010000012">
    <property type="protein sequence ID" value="KAJ6976833.1"/>
    <property type="molecule type" value="Genomic_DNA"/>
</dbReference>
<reference evidence="1" key="1">
    <citation type="journal article" date="2023" name="Mol. Ecol. Resour.">
        <title>Chromosome-level genome assembly of a triploid poplar Populus alba 'Berolinensis'.</title>
        <authorList>
            <person name="Chen S."/>
            <person name="Yu Y."/>
            <person name="Wang X."/>
            <person name="Wang S."/>
            <person name="Zhang T."/>
            <person name="Zhou Y."/>
            <person name="He R."/>
            <person name="Meng N."/>
            <person name="Wang Y."/>
            <person name="Liu W."/>
            <person name="Liu Z."/>
            <person name="Liu J."/>
            <person name="Guo Q."/>
            <person name="Huang H."/>
            <person name="Sederoff R.R."/>
            <person name="Wang G."/>
            <person name="Qu G."/>
            <person name="Chen S."/>
        </authorList>
    </citation>
    <scope>NUCLEOTIDE SEQUENCE</scope>
    <source>
        <strain evidence="1">SC-2020</strain>
    </source>
</reference>
<evidence type="ECO:0000313" key="1">
    <source>
        <dbReference type="EMBL" id="KAJ6976833.1"/>
    </source>
</evidence>
<comment type="caution">
    <text evidence="1">The sequence shown here is derived from an EMBL/GenBank/DDBJ whole genome shotgun (WGS) entry which is preliminary data.</text>
</comment>
<proteinExistence type="predicted"/>
<protein>
    <submittedName>
        <fullName evidence="1">Uncharacterized protein</fullName>
    </submittedName>
</protein>